<dbReference type="SUPFAM" id="SSF53474">
    <property type="entry name" value="alpha/beta-Hydrolases"/>
    <property type="match status" value="1"/>
</dbReference>
<reference evidence="4 5" key="1">
    <citation type="submission" date="2023-01" db="EMBL/GenBank/DDBJ databases">
        <title>Analysis of 21 Apiospora genomes using comparative genomics revels a genus with tremendous synthesis potential of carbohydrate active enzymes and secondary metabolites.</title>
        <authorList>
            <person name="Sorensen T."/>
        </authorList>
    </citation>
    <scope>NUCLEOTIDE SEQUENCE [LARGE SCALE GENOMIC DNA]</scope>
    <source>
        <strain evidence="4 5">CBS 117206</strain>
    </source>
</reference>
<evidence type="ECO:0000256" key="2">
    <source>
        <dbReference type="SAM" id="SignalP"/>
    </source>
</evidence>
<feature type="region of interest" description="Disordered" evidence="1">
    <location>
        <begin position="272"/>
        <end position="296"/>
    </location>
</feature>
<evidence type="ECO:0000313" key="5">
    <source>
        <dbReference type="Proteomes" id="UP001392437"/>
    </source>
</evidence>
<dbReference type="InterPro" id="IPR018712">
    <property type="entry name" value="Tle1-like_cat"/>
</dbReference>
<feature type="signal peptide" evidence="2">
    <location>
        <begin position="1"/>
        <end position="20"/>
    </location>
</feature>
<evidence type="ECO:0000313" key="4">
    <source>
        <dbReference type="EMBL" id="KAK8096158.1"/>
    </source>
</evidence>
<feature type="domain" description="T6SS Phospholipase effector Tle1-like catalytic" evidence="3">
    <location>
        <begin position="10"/>
        <end position="253"/>
    </location>
</feature>
<keyword evidence="5" id="KW-1185">Reference proteome</keyword>
<feature type="region of interest" description="Disordered" evidence="1">
    <location>
        <begin position="361"/>
        <end position="395"/>
    </location>
</feature>
<keyword evidence="2" id="KW-0732">Signal</keyword>
<proteinExistence type="predicted"/>
<dbReference type="AlphaFoldDB" id="A0AAW0Q7H1"/>
<evidence type="ECO:0000259" key="3">
    <source>
        <dbReference type="Pfam" id="PF09994"/>
    </source>
</evidence>
<name>A0AAW0Q7H1_9PEZI</name>
<sequence length="424" mass="48364">MDRNCRGPRLIVVLFHGTWAGGVLSSRKTVVSELVKTISDHENVYEIRVNGVGSDINVLDKFGGGLFGWGTSRNVVTGYRNLSSQYRTGDRIVLIGYSRGAWAARYLAMLINILGLPKEDDEAYFHQVYRACGNMDRILELQNSMPLRAYEHQCSMLLRHRWIPRLASDRTCQTTRIAASQKNMNDDVSNTAPNVEYAFHCVALHETRAPYKPTLMEGPNVHQVFFPGNHGHMGFVDDKEGLEHVPLAWMIQQLHTRLNLSFDETKLAERFPSYQPTQSPQLPSDMPEEKTPDSVSAMPRWCRVEIKPYSLPRLMLLGRKPRQPEMQVHIGARLRTEVDETNAVPDFILTAITRKPYWTRRQPPRSKWSWSHGTRTDSELHTPRRSSSSRRDTSTIMLQEAKVGSLEMNLLGIPPTVWQGGEEE</sequence>
<dbReference type="InterPro" id="IPR029058">
    <property type="entry name" value="AB_hydrolase_fold"/>
</dbReference>
<gene>
    <name evidence="4" type="ORF">PG999_014180</name>
</gene>
<comment type="caution">
    <text evidence="4">The sequence shown here is derived from an EMBL/GenBank/DDBJ whole genome shotgun (WGS) entry which is preliminary data.</text>
</comment>
<dbReference type="Pfam" id="PF09994">
    <property type="entry name" value="T6SS_Tle1-like_cat"/>
    <property type="match status" value="1"/>
</dbReference>
<dbReference type="Proteomes" id="UP001392437">
    <property type="component" value="Unassembled WGS sequence"/>
</dbReference>
<evidence type="ECO:0000256" key="1">
    <source>
        <dbReference type="SAM" id="MobiDB-lite"/>
    </source>
</evidence>
<dbReference type="PANTHER" id="PTHR33840:SF1">
    <property type="entry name" value="TLE1 PHOSPHOLIPASE DOMAIN-CONTAINING PROTEIN"/>
    <property type="match status" value="1"/>
</dbReference>
<feature type="chain" id="PRO_5043418440" description="T6SS Phospholipase effector Tle1-like catalytic domain-containing protein" evidence="2">
    <location>
        <begin position="21"/>
        <end position="424"/>
    </location>
</feature>
<accession>A0AAW0Q7H1</accession>
<dbReference type="PANTHER" id="PTHR33840">
    <property type="match status" value="1"/>
</dbReference>
<dbReference type="EMBL" id="JAQQWP010000011">
    <property type="protein sequence ID" value="KAK8096158.1"/>
    <property type="molecule type" value="Genomic_DNA"/>
</dbReference>
<protein>
    <recommendedName>
        <fullName evidence="3">T6SS Phospholipase effector Tle1-like catalytic domain-containing protein</fullName>
    </recommendedName>
</protein>
<organism evidence="4 5">
    <name type="scientific">Apiospora kogelbergensis</name>
    <dbReference type="NCBI Taxonomy" id="1337665"/>
    <lineage>
        <taxon>Eukaryota</taxon>
        <taxon>Fungi</taxon>
        <taxon>Dikarya</taxon>
        <taxon>Ascomycota</taxon>
        <taxon>Pezizomycotina</taxon>
        <taxon>Sordariomycetes</taxon>
        <taxon>Xylariomycetidae</taxon>
        <taxon>Amphisphaeriales</taxon>
        <taxon>Apiosporaceae</taxon>
        <taxon>Apiospora</taxon>
    </lineage>
</organism>